<organism evidence="3">
    <name type="scientific">uncultured Thermomicrobiales bacterium</name>
    <dbReference type="NCBI Taxonomy" id="1645740"/>
    <lineage>
        <taxon>Bacteria</taxon>
        <taxon>Pseudomonadati</taxon>
        <taxon>Thermomicrobiota</taxon>
        <taxon>Thermomicrobia</taxon>
        <taxon>Thermomicrobiales</taxon>
        <taxon>environmental samples</taxon>
    </lineage>
</organism>
<feature type="modified residue" description="4-aspartylphosphate" evidence="1">
    <location>
        <position position="78"/>
    </location>
</feature>
<accession>A0A6J4V2B0</accession>
<dbReference type="SUPFAM" id="SSF52172">
    <property type="entry name" value="CheY-like"/>
    <property type="match status" value="1"/>
</dbReference>
<dbReference type="AlphaFoldDB" id="A0A6J4V2B0"/>
<sequence>MRLGTTVPIETDVDGRGGGVAMGVVERSHIIVINHSDDLLDLYADLLTEEGYTVSTQTVFDPDLTAIAELAPVCVIIDYFVRGDAAERDVLSRLMTDERTHAIPLIVCTGAVRDIEEIRDRLEAESVAIILKPFEIDQLLATIADVRPRIPRS</sequence>
<dbReference type="InterPro" id="IPR001789">
    <property type="entry name" value="Sig_transdc_resp-reg_receiver"/>
</dbReference>
<dbReference type="PROSITE" id="PS50110">
    <property type="entry name" value="RESPONSE_REGULATORY"/>
    <property type="match status" value="1"/>
</dbReference>
<keyword evidence="1" id="KW-0597">Phosphoprotein</keyword>
<dbReference type="InterPro" id="IPR011006">
    <property type="entry name" value="CheY-like_superfamily"/>
</dbReference>
<protein>
    <recommendedName>
        <fullName evidence="2">Response regulatory domain-containing protein</fullName>
    </recommendedName>
</protein>
<name>A0A6J4V2B0_9BACT</name>
<dbReference type="SMART" id="SM00448">
    <property type="entry name" value="REC"/>
    <property type="match status" value="1"/>
</dbReference>
<dbReference type="EMBL" id="CADCWK010000232">
    <property type="protein sequence ID" value="CAA9566466.1"/>
    <property type="molecule type" value="Genomic_DNA"/>
</dbReference>
<dbReference type="Gene3D" id="3.40.50.2300">
    <property type="match status" value="1"/>
</dbReference>
<evidence type="ECO:0000256" key="1">
    <source>
        <dbReference type="PROSITE-ProRule" id="PRU00169"/>
    </source>
</evidence>
<evidence type="ECO:0000259" key="2">
    <source>
        <dbReference type="PROSITE" id="PS50110"/>
    </source>
</evidence>
<gene>
    <name evidence="3" type="ORF">AVDCRST_MAG33-2110</name>
</gene>
<evidence type="ECO:0000313" key="3">
    <source>
        <dbReference type="EMBL" id="CAA9566466.1"/>
    </source>
</evidence>
<proteinExistence type="predicted"/>
<feature type="domain" description="Response regulatory" evidence="2">
    <location>
        <begin position="29"/>
        <end position="147"/>
    </location>
</feature>
<reference evidence="3" key="1">
    <citation type="submission" date="2020-02" db="EMBL/GenBank/DDBJ databases">
        <authorList>
            <person name="Meier V. D."/>
        </authorList>
    </citation>
    <scope>NUCLEOTIDE SEQUENCE</scope>
    <source>
        <strain evidence="3">AVDCRST_MAG33</strain>
    </source>
</reference>
<dbReference type="GO" id="GO:0000160">
    <property type="term" value="P:phosphorelay signal transduction system"/>
    <property type="evidence" value="ECO:0007669"/>
    <property type="project" value="InterPro"/>
</dbReference>